<name>A0ABN2FCW7_9ACTN</name>
<evidence type="ECO:0000256" key="7">
    <source>
        <dbReference type="SAM" id="SignalP"/>
    </source>
</evidence>
<dbReference type="PROSITE" id="PS50240">
    <property type="entry name" value="TRYPSIN_DOM"/>
    <property type="match status" value="1"/>
</dbReference>
<evidence type="ECO:0000256" key="2">
    <source>
        <dbReference type="ARBA" id="ARBA00022525"/>
    </source>
</evidence>
<dbReference type="InterPro" id="IPR018114">
    <property type="entry name" value="TRYPSIN_HIS"/>
</dbReference>
<evidence type="ECO:0000256" key="5">
    <source>
        <dbReference type="ARBA" id="ARBA00023157"/>
    </source>
</evidence>
<dbReference type="CDD" id="cd00190">
    <property type="entry name" value="Tryp_SPc"/>
    <property type="match status" value="1"/>
</dbReference>
<dbReference type="GO" id="GO:0008233">
    <property type="term" value="F:peptidase activity"/>
    <property type="evidence" value="ECO:0007669"/>
    <property type="project" value="UniProtKB-KW"/>
</dbReference>
<evidence type="ECO:0000259" key="8">
    <source>
        <dbReference type="PROSITE" id="PS50240"/>
    </source>
</evidence>
<keyword evidence="4 6" id="KW-0378">Hydrolase</keyword>
<comment type="caution">
    <text evidence="9">The sequence shown here is derived from an EMBL/GenBank/DDBJ whole genome shotgun (WGS) entry which is preliminary data.</text>
</comment>
<feature type="chain" id="PRO_5045390250" evidence="7">
    <location>
        <begin position="23"/>
        <end position="273"/>
    </location>
</feature>
<dbReference type="Gene3D" id="2.40.10.10">
    <property type="entry name" value="Trypsin-like serine proteases"/>
    <property type="match status" value="2"/>
</dbReference>
<keyword evidence="10" id="KW-1185">Reference proteome</keyword>
<proteinExistence type="predicted"/>
<dbReference type="PROSITE" id="PS00135">
    <property type="entry name" value="TRYPSIN_SER"/>
    <property type="match status" value="1"/>
</dbReference>
<dbReference type="PROSITE" id="PS00134">
    <property type="entry name" value="TRYPSIN_HIS"/>
    <property type="match status" value="1"/>
</dbReference>
<keyword evidence="5" id="KW-1015">Disulfide bond</keyword>
<dbReference type="InterPro" id="IPR050127">
    <property type="entry name" value="Serine_Proteases_S1"/>
</dbReference>
<evidence type="ECO:0000256" key="6">
    <source>
        <dbReference type="RuleBase" id="RU363034"/>
    </source>
</evidence>
<evidence type="ECO:0000256" key="3">
    <source>
        <dbReference type="ARBA" id="ARBA00022670"/>
    </source>
</evidence>
<comment type="subcellular location">
    <subcellularLocation>
        <location evidence="1">Secreted</location>
    </subcellularLocation>
</comment>
<dbReference type="InterPro" id="IPR043504">
    <property type="entry name" value="Peptidase_S1_PA_chymotrypsin"/>
</dbReference>
<keyword evidence="3 6" id="KW-0645">Protease</keyword>
<sequence length="273" mass="28251">MFKRAALVAGILLVASSGAVSAAVDQPAGDGVEPGHGSGRGMIVGGTLASTSEAPWAIALTTSDSPQLSHRWCGGVLVRANKVITAAHCMSKSVGTYTAIQGRTDLLDDSTGRTSAIRSVWIHPGYSRANNHNDFAILTLARPLTGVPVIRLETNPKADRKGAVPTVYGWGQTQNTGPDDTLQKLAAPDLGDATCLANKEYVDNGYAASMNVCAGYLDGTGDACQGDSGGPLVLNGRLLATVSWGKGCADRNYPGVYAEIAPNAKTLQAQINK</sequence>
<dbReference type="Pfam" id="PF00089">
    <property type="entry name" value="Trypsin"/>
    <property type="match status" value="1"/>
</dbReference>
<evidence type="ECO:0000256" key="1">
    <source>
        <dbReference type="ARBA" id="ARBA00004613"/>
    </source>
</evidence>
<keyword evidence="2" id="KW-0964">Secreted</keyword>
<evidence type="ECO:0000313" key="9">
    <source>
        <dbReference type="EMBL" id="GAA1641183.1"/>
    </source>
</evidence>
<keyword evidence="7" id="KW-0732">Signal</keyword>
<dbReference type="InterPro" id="IPR009003">
    <property type="entry name" value="Peptidase_S1_PA"/>
</dbReference>
<dbReference type="GO" id="GO:0006508">
    <property type="term" value="P:proteolysis"/>
    <property type="evidence" value="ECO:0007669"/>
    <property type="project" value="UniProtKB-KW"/>
</dbReference>
<dbReference type="PRINTS" id="PR00722">
    <property type="entry name" value="CHYMOTRYPSIN"/>
</dbReference>
<accession>A0ABN2FCW7</accession>
<evidence type="ECO:0000256" key="4">
    <source>
        <dbReference type="ARBA" id="ARBA00022801"/>
    </source>
</evidence>
<dbReference type="Proteomes" id="UP001501319">
    <property type="component" value="Unassembled WGS sequence"/>
</dbReference>
<dbReference type="PANTHER" id="PTHR24264:SF65">
    <property type="entry name" value="SRCR DOMAIN-CONTAINING PROTEIN"/>
    <property type="match status" value="1"/>
</dbReference>
<feature type="domain" description="Peptidase S1" evidence="8">
    <location>
        <begin position="43"/>
        <end position="273"/>
    </location>
</feature>
<protein>
    <submittedName>
        <fullName evidence="9">Serine protease</fullName>
    </submittedName>
</protein>
<feature type="signal peptide" evidence="7">
    <location>
        <begin position="1"/>
        <end position="22"/>
    </location>
</feature>
<reference evidence="9 10" key="1">
    <citation type="journal article" date="2019" name="Int. J. Syst. Evol. Microbiol.">
        <title>The Global Catalogue of Microorganisms (GCM) 10K type strain sequencing project: providing services to taxonomists for standard genome sequencing and annotation.</title>
        <authorList>
            <consortium name="The Broad Institute Genomics Platform"/>
            <consortium name="The Broad Institute Genome Sequencing Center for Infectious Disease"/>
            <person name="Wu L."/>
            <person name="Ma J."/>
        </authorList>
    </citation>
    <scope>NUCLEOTIDE SEQUENCE [LARGE SCALE GENOMIC DNA]</scope>
    <source>
        <strain evidence="9 10">JCM 14306</strain>
    </source>
</reference>
<dbReference type="InterPro" id="IPR001314">
    <property type="entry name" value="Peptidase_S1A"/>
</dbReference>
<dbReference type="EMBL" id="BAAANE010000005">
    <property type="protein sequence ID" value="GAA1641183.1"/>
    <property type="molecule type" value="Genomic_DNA"/>
</dbReference>
<keyword evidence="6" id="KW-0720">Serine protease</keyword>
<dbReference type="InterPro" id="IPR001254">
    <property type="entry name" value="Trypsin_dom"/>
</dbReference>
<organism evidence="9 10">
    <name type="scientific">Kribbella alba</name>
    <dbReference type="NCBI Taxonomy" id="190197"/>
    <lineage>
        <taxon>Bacteria</taxon>
        <taxon>Bacillati</taxon>
        <taxon>Actinomycetota</taxon>
        <taxon>Actinomycetes</taxon>
        <taxon>Propionibacteriales</taxon>
        <taxon>Kribbellaceae</taxon>
        <taxon>Kribbella</taxon>
    </lineage>
</organism>
<dbReference type="RefSeq" id="WP_344112475.1">
    <property type="nucleotide sequence ID" value="NZ_BAAANE010000005.1"/>
</dbReference>
<dbReference type="InterPro" id="IPR033116">
    <property type="entry name" value="TRYPSIN_SER"/>
</dbReference>
<evidence type="ECO:0000313" key="10">
    <source>
        <dbReference type="Proteomes" id="UP001501319"/>
    </source>
</evidence>
<dbReference type="SUPFAM" id="SSF50494">
    <property type="entry name" value="Trypsin-like serine proteases"/>
    <property type="match status" value="1"/>
</dbReference>
<gene>
    <name evidence="9" type="ORF">GCM10009744_33910</name>
</gene>
<dbReference type="PANTHER" id="PTHR24264">
    <property type="entry name" value="TRYPSIN-RELATED"/>
    <property type="match status" value="1"/>
</dbReference>
<dbReference type="SMART" id="SM00020">
    <property type="entry name" value="Tryp_SPc"/>
    <property type="match status" value="1"/>
</dbReference>